<comment type="caution">
    <text evidence="6">The sequence shown here is derived from an EMBL/GenBank/DDBJ whole genome shotgun (WGS) entry which is preliminary data.</text>
</comment>
<gene>
    <name evidence="6" type="ORF">F444_12173</name>
</gene>
<dbReference type="PANTHER" id="PTHR23423">
    <property type="entry name" value="ORGANIC SOLUTE TRANSPORTER-RELATED"/>
    <property type="match status" value="1"/>
</dbReference>
<dbReference type="Pfam" id="PF03619">
    <property type="entry name" value="Solute_trans_a"/>
    <property type="match status" value="1"/>
</dbReference>
<keyword evidence="4 5" id="KW-0472">Membrane</keyword>
<accession>A0A080ZXZ5</accession>
<feature type="transmembrane region" description="Helical" evidence="5">
    <location>
        <begin position="42"/>
        <end position="60"/>
    </location>
</feature>
<dbReference type="Proteomes" id="UP000028582">
    <property type="component" value="Unassembled WGS sequence"/>
</dbReference>
<feature type="transmembrane region" description="Helical" evidence="5">
    <location>
        <begin position="169"/>
        <end position="191"/>
    </location>
</feature>
<dbReference type="InterPro" id="IPR005178">
    <property type="entry name" value="Ostalpha/TMEM184C"/>
</dbReference>
<evidence type="ECO:0008006" key="8">
    <source>
        <dbReference type="Google" id="ProtNLM"/>
    </source>
</evidence>
<evidence type="ECO:0000256" key="2">
    <source>
        <dbReference type="ARBA" id="ARBA00022692"/>
    </source>
</evidence>
<feature type="transmembrane region" description="Helical" evidence="5">
    <location>
        <begin position="80"/>
        <end position="99"/>
    </location>
</feature>
<dbReference type="GO" id="GO:0016020">
    <property type="term" value="C:membrane"/>
    <property type="evidence" value="ECO:0007669"/>
    <property type="project" value="UniProtKB-SubCell"/>
</dbReference>
<keyword evidence="2 5" id="KW-0812">Transmembrane</keyword>
<feature type="transmembrane region" description="Helical" evidence="5">
    <location>
        <begin position="134"/>
        <end position="157"/>
    </location>
</feature>
<name>A0A080ZXZ5_PHYNI</name>
<evidence type="ECO:0000256" key="5">
    <source>
        <dbReference type="SAM" id="Phobius"/>
    </source>
</evidence>
<proteinExistence type="predicted"/>
<evidence type="ECO:0000313" key="7">
    <source>
        <dbReference type="Proteomes" id="UP000028582"/>
    </source>
</evidence>
<dbReference type="OrthoDB" id="5348404at2759"/>
<dbReference type="EMBL" id="ANJA01002187">
    <property type="protein sequence ID" value="ETO71506.1"/>
    <property type="molecule type" value="Genomic_DNA"/>
</dbReference>
<feature type="transmembrane region" description="Helical" evidence="5">
    <location>
        <begin position="6"/>
        <end position="30"/>
    </location>
</feature>
<dbReference type="SMART" id="SM01417">
    <property type="entry name" value="Solute_trans_a"/>
    <property type="match status" value="1"/>
</dbReference>
<feature type="transmembrane region" description="Helical" evidence="5">
    <location>
        <begin position="212"/>
        <end position="233"/>
    </location>
</feature>
<evidence type="ECO:0000256" key="1">
    <source>
        <dbReference type="ARBA" id="ARBA00004141"/>
    </source>
</evidence>
<dbReference type="AlphaFoldDB" id="A0A080ZXZ5"/>
<evidence type="ECO:0000313" key="6">
    <source>
        <dbReference type="EMBL" id="ETO71506.1"/>
    </source>
</evidence>
<evidence type="ECO:0000256" key="4">
    <source>
        <dbReference type="ARBA" id="ARBA00023136"/>
    </source>
</evidence>
<evidence type="ECO:0000256" key="3">
    <source>
        <dbReference type="ARBA" id="ARBA00022989"/>
    </source>
</evidence>
<keyword evidence="3 5" id="KW-1133">Transmembrane helix</keyword>
<protein>
    <recommendedName>
        <fullName evidence="8">Transmembrane protein 184C</fullName>
    </recommendedName>
</protein>
<organism evidence="6 7">
    <name type="scientific">Phytophthora nicotianae P1976</name>
    <dbReference type="NCBI Taxonomy" id="1317066"/>
    <lineage>
        <taxon>Eukaryota</taxon>
        <taxon>Sar</taxon>
        <taxon>Stramenopiles</taxon>
        <taxon>Oomycota</taxon>
        <taxon>Peronosporomycetes</taxon>
        <taxon>Peronosporales</taxon>
        <taxon>Peronosporaceae</taxon>
        <taxon>Phytophthora</taxon>
    </lineage>
</organism>
<comment type="subcellular location">
    <subcellularLocation>
        <location evidence="1">Membrane</location>
        <topology evidence="1">Multi-pass membrane protein</topology>
    </subcellularLocation>
</comment>
<sequence>MQLQTLAYAISGAFTLLAIILSGWLIWTHLLYNPSAGIRKHVIRILMMVPIYALTSYMALVFNESKLLFETVRDLYEAFALYSFHCFLVEYLGGQSVLASTMRSKPQMTHVFPFCCVQPWSMGGKFLRQTTIGILQYIPIKLLMSIVMLITSLAGVYGEGELMNPLVSYGYVCFILSASQTWALYCLLIFFHGAHEELQPMRPWPKFLAIKAIIFFTYWQSIMISGLVSVGVISEKWHIGCPDCWDAQKIASALNDFVICVEMLGFAIAHHYAFAIEDFLSPSGTAGVSVPSSNVKAPLLANFMDAINVTDVSTDLKNSRNEILTKKQALAAKFERLNSSSPGGGMF</sequence>
<reference evidence="6 7" key="1">
    <citation type="submission" date="2013-11" db="EMBL/GenBank/DDBJ databases">
        <title>The Genome Sequence of Phytophthora parasitica P1976.</title>
        <authorList>
            <consortium name="The Broad Institute Genomics Platform"/>
            <person name="Russ C."/>
            <person name="Tyler B."/>
            <person name="Panabieres F."/>
            <person name="Shan W."/>
            <person name="Tripathy S."/>
            <person name="Grunwald N."/>
            <person name="Machado M."/>
            <person name="Johnson C.S."/>
            <person name="Walker B."/>
            <person name="Young S."/>
            <person name="Zeng Q."/>
            <person name="Gargeya S."/>
            <person name="Fitzgerald M."/>
            <person name="Haas B."/>
            <person name="Abouelleil A."/>
            <person name="Allen A.W."/>
            <person name="Alvarado L."/>
            <person name="Arachchi H.M."/>
            <person name="Berlin A.M."/>
            <person name="Chapman S.B."/>
            <person name="Gainer-Dewar J."/>
            <person name="Goldberg J."/>
            <person name="Griggs A."/>
            <person name="Gujja S."/>
            <person name="Hansen M."/>
            <person name="Howarth C."/>
            <person name="Imamovic A."/>
            <person name="Ireland A."/>
            <person name="Larimer J."/>
            <person name="McCowan C."/>
            <person name="Murphy C."/>
            <person name="Pearson M."/>
            <person name="Poon T.W."/>
            <person name="Priest M."/>
            <person name="Roberts A."/>
            <person name="Saif S."/>
            <person name="Shea T."/>
            <person name="Sisk P."/>
            <person name="Sykes S."/>
            <person name="Wortman J."/>
            <person name="Nusbaum C."/>
            <person name="Birren B."/>
        </authorList>
    </citation>
    <scope>NUCLEOTIDE SEQUENCE [LARGE SCALE GENOMIC DNA]</scope>
    <source>
        <strain evidence="6 7">P1976</strain>
    </source>
</reference>